<reference evidence="2 3" key="1">
    <citation type="submission" date="2022-10" db="EMBL/GenBank/DDBJ databases">
        <title>The complete genomes of actinobacterial strains from the NBC collection.</title>
        <authorList>
            <person name="Joergensen T.S."/>
            <person name="Alvarez Arevalo M."/>
            <person name="Sterndorff E.B."/>
            <person name="Faurdal D."/>
            <person name="Vuksanovic O."/>
            <person name="Mourched A.-S."/>
            <person name="Charusanti P."/>
            <person name="Shaw S."/>
            <person name="Blin K."/>
            <person name="Weber T."/>
        </authorList>
    </citation>
    <scope>NUCLEOTIDE SEQUENCE [LARGE SCALE GENOMIC DNA]</scope>
    <source>
        <strain evidence="2 3">NBC_01247</strain>
    </source>
</reference>
<sequence>MRLPLIAASEGVDEAVARARAHPEGSTSYAAQPIAALLGGSGRTEGAVAVLEQHAHASSHDLAGCLIDLGRIDDAVAALQQPPSWGSAESGFPLPPATRATGSEQSDLRRP</sequence>
<dbReference type="Proteomes" id="UP001432014">
    <property type="component" value="Chromosome"/>
</dbReference>
<name>A0ABZ1W0E1_9ACTN</name>
<evidence type="ECO:0000313" key="3">
    <source>
        <dbReference type="Proteomes" id="UP001432014"/>
    </source>
</evidence>
<feature type="region of interest" description="Disordered" evidence="1">
    <location>
        <begin position="80"/>
        <end position="111"/>
    </location>
</feature>
<evidence type="ECO:0000313" key="2">
    <source>
        <dbReference type="EMBL" id="WUS54292.1"/>
    </source>
</evidence>
<evidence type="ECO:0000256" key="1">
    <source>
        <dbReference type="SAM" id="MobiDB-lite"/>
    </source>
</evidence>
<dbReference type="EMBL" id="CP108482">
    <property type="protein sequence ID" value="WUS54292.1"/>
    <property type="molecule type" value="Genomic_DNA"/>
</dbReference>
<accession>A0ABZ1W0E1</accession>
<gene>
    <name evidence="2" type="ORF">OG469_01490</name>
</gene>
<organism evidence="2 3">
    <name type="scientific">Kitasatospora herbaricolor</name>
    <dbReference type="NCBI Taxonomy" id="68217"/>
    <lineage>
        <taxon>Bacteria</taxon>
        <taxon>Bacillati</taxon>
        <taxon>Actinomycetota</taxon>
        <taxon>Actinomycetes</taxon>
        <taxon>Kitasatosporales</taxon>
        <taxon>Streptomycetaceae</taxon>
        <taxon>Kitasatospora</taxon>
    </lineage>
</organism>
<keyword evidence="3" id="KW-1185">Reference proteome</keyword>
<proteinExistence type="predicted"/>
<evidence type="ECO:0008006" key="4">
    <source>
        <dbReference type="Google" id="ProtNLM"/>
    </source>
</evidence>
<dbReference type="RefSeq" id="WP_329611460.1">
    <property type="nucleotide sequence ID" value="NZ_CP108482.1"/>
</dbReference>
<protein>
    <recommendedName>
        <fullName evidence="4">Tetratricopeptide repeat protein</fullName>
    </recommendedName>
</protein>